<evidence type="ECO:0000313" key="8">
    <source>
        <dbReference type="Proteomes" id="UP001151516"/>
    </source>
</evidence>
<evidence type="ECO:0000256" key="3">
    <source>
        <dbReference type="ARBA" id="ARBA00023242"/>
    </source>
</evidence>
<evidence type="ECO:0000256" key="4">
    <source>
        <dbReference type="SAM" id="MobiDB-lite"/>
    </source>
</evidence>
<feature type="region of interest" description="Disordered" evidence="4">
    <location>
        <begin position="51"/>
        <end position="110"/>
    </location>
</feature>
<dbReference type="GO" id="GO:0000976">
    <property type="term" value="F:transcription cis-regulatory region binding"/>
    <property type="evidence" value="ECO:0007669"/>
    <property type="project" value="TreeGrafter"/>
</dbReference>
<dbReference type="PROSITE" id="PS50090">
    <property type="entry name" value="MYB_LIKE"/>
    <property type="match status" value="2"/>
</dbReference>
<evidence type="ECO:0000256" key="2">
    <source>
        <dbReference type="ARBA" id="ARBA00023125"/>
    </source>
</evidence>
<evidence type="ECO:0000259" key="6">
    <source>
        <dbReference type="PROSITE" id="PS50090"/>
    </source>
</evidence>
<dbReference type="SUPFAM" id="SSF46689">
    <property type="entry name" value="Homeodomain-like"/>
    <property type="match status" value="2"/>
</dbReference>
<dbReference type="AlphaFoldDB" id="A0A9W8L534"/>
<evidence type="ECO:0000313" key="7">
    <source>
        <dbReference type="EMBL" id="KAJ2687794.1"/>
    </source>
</evidence>
<dbReference type="PANTHER" id="PTHR46380:SF2">
    <property type="entry name" value="CYCLIN-D-BINDING MYB-LIKE TRANSCRIPTION FACTOR 1"/>
    <property type="match status" value="1"/>
</dbReference>
<organism evidence="7 8">
    <name type="scientific">Coemansia spiralis</name>
    <dbReference type="NCBI Taxonomy" id="417178"/>
    <lineage>
        <taxon>Eukaryota</taxon>
        <taxon>Fungi</taxon>
        <taxon>Fungi incertae sedis</taxon>
        <taxon>Zoopagomycota</taxon>
        <taxon>Kickxellomycotina</taxon>
        <taxon>Kickxellomycetes</taxon>
        <taxon>Kickxellales</taxon>
        <taxon>Kickxellaceae</taxon>
        <taxon>Coemansia</taxon>
    </lineage>
</organism>
<gene>
    <name evidence="7" type="ORF">IWW39_002674</name>
</gene>
<dbReference type="InterPro" id="IPR051651">
    <property type="entry name" value="DMTF1_DNA-bind_reg"/>
</dbReference>
<dbReference type="InterPro" id="IPR001005">
    <property type="entry name" value="SANT/Myb"/>
</dbReference>
<dbReference type="EMBL" id="JANBTX010000062">
    <property type="protein sequence ID" value="KAJ2687794.1"/>
    <property type="molecule type" value="Genomic_DNA"/>
</dbReference>
<name>A0A9W8L534_9FUNG</name>
<feature type="chain" id="PRO_5040836246" description="Myb-like domain-containing protein" evidence="5">
    <location>
        <begin position="21"/>
        <end position="285"/>
    </location>
</feature>
<dbReference type="Pfam" id="PF13921">
    <property type="entry name" value="Myb_DNA-bind_6"/>
    <property type="match status" value="1"/>
</dbReference>
<feature type="domain" description="Myb-like" evidence="6">
    <location>
        <begin position="167"/>
        <end position="223"/>
    </location>
</feature>
<dbReference type="GO" id="GO:0005634">
    <property type="term" value="C:nucleus"/>
    <property type="evidence" value="ECO:0007669"/>
    <property type="project" value="UniProtKB-SubCell"/>
</dbReference>
<accession>A0A9W8L534</accession>
<evidence type="ECO:0000256" key="1">
    <source>
        <dbReference type="ARBA" id="ARBA00004123"/>
    </source>
</evidence>
<keyword evidence="5" id="KW-0732">Signal</keyword>
<reference evidence="7" key="1">
    <citation type="submission" date="2022-07" db="EMBL/GenBank/DDBJ databases">
        <title>Phylogenomic reconstructions and comparative analyses of Kickxellomycotina fungi.</title>
        <authorList>
            <person name="Reynolds N.K."/>
            <person name="Stajich J.E."/>
            <person name="Barry K."/>
            <person name="Grigoriev I.V."/>
            <person name="Crous P."/>
            <person name="Smith M.E."/>
        </authorList>
    </citation>
    <scope>NUCLEOTIDE SEQUENCE</scope>
    <source>
        <strain evidence="7">CBS 109367</strain>
    </source>
</reference>
<protein>
    <recommendedName>
        <fullName evidence="6">Myb-like domain-containing protein</fullName>
    </recommendedName>
</protein>
<evidence type="ECO:0000256" key="5">
    <source>
        <dbReference type="SAM" id="SignalP"/>
    </source>
</evidence>
<comment type="subcellular location">
    <subcellularLocation>
        <location evidence="1">Nucleus</location>
    </subcellularLocation>
</comment>
<dbReference type="SMART" id="SM00717">
    <property type="entry name" value="SANT"/>
    <property type="match status" value="2"/>
</dbReference>
<sequence length="285" mass="32349">MSPASLFVSVSLHTKALLLAARINCHRFLTCSAVAKNGGNTPLKRLADLAQSLSEEEQASDSTETNRDSPLPAFSPRIWSPETESEEIPIQGPNSQPPTQGAAARHRWTSDERRRLQAVINQCRQSSTGPIVWTDVQEHFKHRSLIACRDVYYKFLRQQPETAASDNHKSGRQKYSVAEIQKLNELVHKHGEHSWTTIAREMEAATGISRHKGVYLSYWNSTLCPRAQSAPPWTAERTKKLQKLVTEHGPDPVFLAYKFFPEYTPYIIKDRITRLRQPGVDKQKH</sequence>
<dbReference type="PANTHER" id="PTHR46380">
    <property type="entry name" value="CYCLIN-D-BINDING MYB-LIKE TRANSCRIPTION FACTOR 1"/>
    <property type="match status" value="1"/>
</dbReference>
<feature type="signal peptide" evidence="5">
    <location>
        <begin position="1"/>
        <end position="20"/>
    </location>
</feature>
<dbReference type="CDD" id="cd00167">
    <property type="entry name" value="SANT"/>
    <property type="match status" value="2"/>
</dbReference>
<comment type="caution">
    <text evidence="7">The sequence shown here is derived from an EMBL/GenBank/DDBJ whole genome shotgun (WGS) entry which is preliminary data.</text>
</comment>
<keyword evidence="2" id="KW-0238">DNA-binding</keyword>
<dbReference type="OrthoDB" id="2143914at2759"/>
<proteinExistence type="predicted"/>
<dbReference type="Proteomes" id="UP001151516">
    <property type="component" value="Unassembled WGS sequence"/>
</dbReference>
<dbReference type="Gene3D" id="1.10.10.60">
    <property type="entry name" value="Homeodomain-like"/>
    <property type="match status" value="2"/>
</dbReference>
<keyword evidence="3" id="KW-0539">Nucleus</keyword>
<dbReference type="GO" id="GO:0003700">
    <property type="term" value="F:DNA-binding transcription factor activity"/>
    <property type="evidence" value="ECO:0007669"/>
    <property type="project" value="TreeGrafter"/>
</dbReference>
<feature type="domain" description="Myb-like" evidence="6">
    <location>
        <begin position="100"/>
        <end position="156"/>
    </location>
</feature>
<keyword evidence="8" id="KW-1185">Reference proteome</keyword>
<dbReference type="InterPro" id="IPR009057">
    <property type="entry name" value="Homeodomain-like_sf"/>
</dbReference>